<evidence type="ECO:0000256" key="1">
    <source>
        <dbReference type="PROSITE-ProRule" id="PRU01076"/>
    </source>
</evidence>
<sequence length="82" mass="9238">MKTRLVRIGNSKGVRLPKPLIEQAGLTEEVELQVRGNTIIIAARKSPRSGWAEAARQSHAEDGDRMLDAPTPTRFDEAEWQW</sequence>
<evidence type="ECO:0000256" key="2">
    <source>
        <dbReference type="SAM" id="MobiDB-lite"/>
    </source>
</evidence>
<dbReference type="Proteomes" id="UP001217485">
    <property type="component" value="Unassembled WGS sequence"/>
</dbReference>
<dbReference type="Pfam" id="PF04014">
    <property type="entry name" value="MazE_antitoxin"/>
    <property type="match status" value="1"/>
</dbReference>
<feature type="region of interest" description="Disordered" evidence="2">
    <location>
        <begin position="50"/>
        <end position="82"/>
    </location>
</feature>
<name>A0ABT5BYZ9_9BACT</name>
<protein>
    <submittedName>
        <fullName evidence="4">AbrB/MazE/SpoVT family DNA-binding domain-containing protein</fullName>
    </submittedName>
</protein>
<accession>A0ABT5BYZ9</accession>
<keyword evidence="5" id="KW-1185">Reference proteome</keyword>
<evidence type="ECO:0000259" key="3">
    <source>
        <dbReference type="PROSITE" id="PS51740"/>
    </source>
</evidence>
<evidence type="ECO:0000313" key="5">
    <source>
        <dbReference type="Proteomes" id="UP001217485"/>
    </source>
</evidence>
<dbReference type="InterPro" id="IPR007159">
    <property type="entry name" value="SpoVT-AbrB_dom"/>
</dbReference>
<dbReference type="Gene3D" id="2.10.260.10">
    <property type="match status" value="1"/>
</dbReference>
<organism evidence="4 5">
    <name type="scientific">Sorangium atrum</name>
    <dbReference type="NCBI Taxonomy" id="2995308"/>
    <lineage>
        <taxon>Bacteria</taxon>
        <taxon>Pseudomonadati</taxon>
        <taxon>Myxococcota</taxon>
        <taxon>Polyangia</taxon>
        <taxon>Polyangiales</taxon>
        <taxon>Polyangiaceae</taxon>
        <taxon>Sorangium</taxon>
    </lineage>
</organism>
<dbReference type="PROSITE" id="PS51740">
    <property type="entry name" value="SPOVT_ABRB"/>
    <property type="match status" value="1"/>
</dbReference>
<gene>
    <name evidence="4" type="ORF">POL72_16670</name>
</gene>
<dbReference type="EMBL" id="JAQNDK010000002">
    <property type="protein sequence ID" value="MDC0679380.1"/>
    <property type="molecule type" value="Genomic_DNA"/>
</dbReference>
<reference evidence="4 5" key="1">
    <citation type="submission" date="2023-01" db="EMBL/GenBank/DDBJ databases">
        <title>Minimal conservation of predation-associated metabolite biosynthetic gene clusters underscores biosynthetic potential of Myxococcota including descriptions for ten novel species: Archangium lansinium sp. nov., Myxococcus landrumus sp. nov., Nannocystis bai.</title>
        <authorList>
            <person name="Ahearne A."/>
            <person name="Stevens C."/>
            <person name="Dowd S."/>
        </authorList>
    </citation>
    <scope>NUCLEOTIDE SEQUENCE [LARGE SCALE GENOMIC DNA]</scope>
    <source>
        <strain evidence="4 5">WIWO2</strain>
    </source>
</reference>
<proteinExistence type="predicted"/>
<dbReference type="SMART" id="SM00966">
    <property type="entry name" value="SpoVT_AbrB"/>
    <property type="match status" value="1"/>
</dbReference>
<feature type="domain" description="SpoVT-AbrB" evidence="3">
    <location>
        <begin position="3"/>
        <end position="46"/>
    </location>
</feature>
<dbReference type="SUPFAM" id="SSF89447">
    <property type="entry name" value="AbrB/MazE/MraZ-like"/>
    <property type="match status" value="1"/>
</dbReference>
<feature type="compositionally biased region" description="Basic and acidic residues" evidence="2">
    <location>
        <begin position="56"/>
        <end position="67"/>
    </location>
</feature>
<dbReference type="InterPro" id="IPR037914">
    <property type="entry name" value="SpoVT-AbrB_sf"/>
</dbReference>
<comment type="caution">
    <text evidence="4">The sequence shown here is derived from an EMBL/GenBank/DDBJ whole genome shotgun (WGS) entry which is preliminary data.</text>
</comment>
<dbReference type="GO" id="GO:0003677">
    <property type="term" value="F:DNA binding"/>
    <property type="evidence" value="ECO:0007669"/>
    <property type="project" value="UniProtKB-KW"/>
</dbReference>
<evidence type="ECO:0000313" key="4">
    <source>
        <dbReference type="EMBL" id="MDC0679380.1"/>
    </source>
</evidence>
<keyword evidence="1 4" id="KW-0238">DNA-binding</keyword>
<dbReference type="RefSeq" id="WP_272096353.1">
    <property type="nucleotide sequence ID" value="NZ_JAQNDK010000002.1"/>
</dbReference>